<dbReference type="CDD" id="cd01185">
    <property type="entry name" value="INTN1_C_like"/>
    <property type="match status" value="1"/>
</dbReference>
<name>A0AAU8FPZ9_9BACT</name>
<proteinExistence type="inferred from homology"/>
<dbReference type="Pfam" id="PF13102">
    <property type="entry name" value="Phage_int_SAM_5"/>
    <property type="match status" value="1"/>
</dbReference>
<keyword evidence="3" id="KW-0233">DNA recombination</keyword>
<dbReference type="InterPro" id="IPR025269">
    <property type="entry name" value="SAM-like_dom"/>
</dbReference>
<dbReference type="PANTHER" id="PTHR30349">
    <property type="entry name" value="PHAGE INTEGRASE-RELATED"/>
    <property type="match status" value="1"/>
</dbReference>
<dbReference type="InterPro" id="IPR011010">
    <property type="entry name" value="DNA_brk_join_enz"/>
</dbReference>
<evidence type="ECO:0000313" key="5">
    <source>
        <dbReference type="EMBL" id="XCH25480.1"/>
    </source>
</evidence>
<sequence length="377" mass="43602">MSKVTLRRRTIGKGRMSLYLDIYPPVANPDNGIPVRKHYLRIFIYEKPKTELERLHNKETMELAETIRSRRQLDVQNQRFGFLSSRMMNGDFVSFFEAQKDKRKGTSRINWEMAIAYFKQFAGDKVLFPRLNETFSEEYADFLLSGPGIGRIKRKISRNTAVSYFAKYRATLKEAFKNGFLPVNLGEIISAITPKDTHREFLFEEEVQKLVDTGCRSEVIKRASLFSILTGLRFSDISTLDWSELRGQAGDYYIQFLTDKTGRAEFMPISDQAYGLLGQKGEGRVFKRLKYTQVNYILPEWLKDAGIEKRISFHCFRHTFATLQLLLGTDIVTVSKLLGHQDIKTTMIYVKIVDKLKRDASHRIKLNIAASALVFQE</sequence>
<dbReference type="InterPro" id="IPR050090">
    <property type="entry name" value="Tyrosine_recombinase_XerCD"/>
</dbReference>
<accession>A0AAU8FPZ9</accession>
<dbReference type="Gene3D" id="1.10.150.130">
    <property type="match status" value="1"/>
</dbReference>
<organism evidence="5">
    <name type="scientific">Dyadobacter sp. 676</name>
    <dbReference type="NCBI Taxonomy" id="3088362"/>
    <lineage>
        <taxon>Bacteria</taxon>
        <taxon>Pseudomonadati</taxon>
        <taxon>Bacteroidota</taxon>
        <taxon>Cytophagia</taxon>
        <taxon>Cytophagales</taxon>
        <taxon>Spirosomataceae</taxon>
        <taxon>Dyadobacter</taxon>
    </lineage>
</organism>
<dbReference type="PANTHER" id="PTHR30349:SF64">
    <property type="entry name" value="PROPHAGE INTEGRASE INTD-RELATED"/>
    <property type="match status" value="1"/>
</dbReference>
<dbReference type="InterPro" id="IPR002104">
    <property type="entry name" value="Integrase_catalytic"/>
</dbReference>
<keyword evidence="2" id="KW-0238">DNA-binding</keyword>
<reference evidence="5" key="1">
    <citation type="submission" date="2024-06" db="EMBL/GenBank/DDBJ databases">
        <title>Sequencing and assembly of the genome of Dyadobacter sp. strain 676, a symbiont of Cyamopsis tetragonoloba.</title>
        <authorList>
            <person name="Guro P."/>
            <person name="Sazanova A."/>
            <person name="Kuznetsova I."/>
            <person name="Belimov A."/>
            <person name="Safronova V."/>
        </authorList>
    </citation>
    <scope>NUCLEOTIDE SEQUENCE</scope>
    <source>
        <strain evidence="5">676</strain>
    </source>
</reference>
<dbReference type="SUPFAM" id="SSF56349">
    <property type="entry name" value="DNA breaking-rejoining enzymes"/>
    <property type="match status" value="1"/>
</dbReference>
<dbReference type="GO" id="GO:0003677">
    <property type="term" value="F:DNA binding"/>
    <property type="evidence" value="ECO:0007669"/>
    <property type="project" value="UniProtKB-KW"/>
</dbReference>
<dbReference type="InterPro" id="IPR010998">
    <property type="entry name" value="Integrase_recombinase_N"/>
</dbReference>
<evidence type="ECO:0000256" key="1">
    <source>
        <dbReference type="ARBA" id="ARBA00008857"/>
    </source>
</evidence>
<gene>
    <name evidence="5" type="ORF">ABV298_03360</name>
</gene>
<protein>
    <submittedName>
        <fullName evidence="5">Site-specific integrase</fullName>
    </submittedName>
</protein>
<dbReference type="Pfam" id="PF00589">
    <property type="entry name" value="Phage_integrase"/>
    <property type="match status" value="1"/>
</dbReference>
<evidence type="ECO:0000256" key="3">
    <source>
        <dbReference type="ARBA" id="ARBA00023172"/>
    </source>
</evidence>
<dbReference type="GO" id="GO:0006310">
    <property type="term" value="P:DNA recombination"/>
    <property type="evidence" value="ECO:0007669"/>
    <property type="project" value="UniProtKB-KW"/>
</dbReference>
<dbReference type="PROSITE" id="PS51898">
    <property type="entry name" value="TYR_RECOMBINASE"/>
    <property type="match status" value="1"/>
</dbReference>
<dbReference type="Gene3D" id="1.10.443.10">
    <property type="entry name" value="Intergrase catalytic core"/>
    <property type="match status" value="1"/>
</dbReference>
<evidence type="ECO:0000256" key="2">
    <source>
        <dbReference type="ARBA" id="ARBA00023125"/>
    </source>
</evidence>
<dbReference type="AlphaFoldDB" id="A0AAU8FPZ9"/>
<dbReference type="EMBL" id="CP159289">
    <property type="protein sequence ID" value="XCH25480.1"/>
    <property type="molecule type" value="Genomic_DNA"/>
</dbReference>
<dbReference type="GO" id="GO:0015074">
    <property type="term" value="P:DNA integration"/>
    <property type="evidence" value="ECO:0007669"/>
    <property type="project" value="InterPro"/>
</dbReference>
<dbReference type="InterPro" id="IPR013762">
    <property type="entry name" value="Integrase-like_cat_sf"/>
</dbReference>
<evidence type="ECO:0000259" key="4">
    <source>
        <dbReference type="PROSITE" id="PS51898"/>
    </source>
</evidence>
<comment type="similarity">
    <text evidence="1">Belongs to the 'phage' integrase family.</text>
</comment>
<feature type="domain" description="Tyr recombinase" evidence="4">
    <location>
        <begin position="197"/>
        <end position="363"/>
    </location>
</feature>
<dbReference type="RefSeq" id="WP_353720780.1">
    <property type="nucleotide sequence ID" value="NZ_CP159289.1"/>
</dbReference>